<feature type="domain" description="HTH arsR-type" evidence="4">
    <location>
        <begin position="2"/>
        <end position="96"/>
    </location>
</feature>
<dbReference type="Gene3D" id="1.10.10.10">
    <property type="entry name" value="Winged helix-like DNA-binding domain superfamily/Winged helix DNA-binding domain"/>
    <property type="match status" value="1"/>
</dbReference>
<dbReference type="RefSeq" id="WP_094607307.1">
    <property type="nucleotide sequence ID" value="NZ_CP155573.1"/>
</dbReference>
<gene>
    <name evidence="5" type="ORF">SPSIL_038810</name>
</gene>
<evidence type="ECO:0000256" key="1">
    <source>
        <dbReference type="ARBA" id="ARBA00023015"/>
    </source>
</evidence>
<evidence type="ECO:0000313" key="6">
    <source>
        <dbReference type="Proteomes" id="UP000216752"/>
    </source>
</evidence>
<dbReference type="InterPro" id="IPR011991">
    <property type="entry name" value="ArsR-like_HTH"/>
</dbReference>
<dbReference type="PRINTS" id="PR00778">
    <property type="entry name" value="HTHARSR"/>
</dbReference>
<keyword evidence="6" id="KW-1185">Reference proteome</keyword>
<dbReference type="Proteomes" id="UP000216752">
    <property type="component" value="Chromosome"/>
</dbReference>
<dbReference type="InterPro" id="IPR036388">
    <property type="entry name" value="WH-like_DNA-bd_sf"/>
</dbReference>
<dbReference type="SUPFAM" id="SSF46785">
    <property type="entry name" value="Winged helix' DNA-binding domain"/>
    <property type="match status" value="1"/>
</dbReference>
<accession>A0ABZ3IQD0</accession>
<evidence type="ECO:0000256" key="3">
    <source>
        <dbReference type="ARBA" id="ARBA00023163"/>
    </source>
</evidence>
<keyword evidence="3" id="KW-0804">Transcription</keyword>
<dbReference type="SMART" id="SM00418">
    <property type="entry name" value="HTH_ARSR"/>
    <property type="match status" value="1"/>
</dbReference>
<dbReference type="PROSITE" id="PS50987">
    <property type="entry name" value="HTH_ARSR_2"/>
    <property type="match status" value="1"/>
</dbReference>
<dbReference type="InterPro" id="IPR001845">
    <property type="entry name" value="HTH_ArsR_DNA-bd_dom"/>
</dbReference>
<dbReference type="Pfam" id="PF01022">
    <property type="entry name" value="HTH_5"/>
    <property type="match status" value="1"/>
</dbReference>
<evidence type="ECO:0000313" key="5">
    <source>
        <dbReference type="EMBL" id="XFO67662.1"/>
    </source>
</evidence>
<dbReference type="PANTHER" id="PTHR43132:SF2">
    <property type="entry name" value="ARSENICAL RESISTANCE OPERON REPRESSOR ARSR-RELATED"/>
    <property type="match status" value="1"/>
</dbReference>
<organism evidence="5 6">
    <name type="scientific">Sporomusa silvacetica DSM 10669</name>
    <dbReference type="NCBI Taxonomy" id="1123289"/>
    <lineage>
        <taxon>Bacteria</taxon>
        <taxon>Bacillati</taxon>
        <taxon>Bacillota</taxon>
        <taxon>Negativicutes</taxon>
        <taxon>Selenomonadales</taxon>
        <taxon>Sporomusaceae</taxon>
        <taxon>Sporomusa</taxon>
    </lineage>
</organism>
<dbReference type="EMBL" id="CP155573">
    <property type="protein sequence ID" value="XFO67662.1"/>
    <property type="molecule type" value="Genomic_DNA"/>
</dbReference>
<evidence type="ECO:0000256" key="2">
    <source>
        <dbReference type="ARBA" id="ARBA00023125"/>
    </source>
</evidence>
<dbReference type="InterPro" id="IPR051011">
    <property type="entry name" value="Metal_resp_trans_reg"/>
</dbReference>
<keyword evidence="2" id="KW-0238">DNA-binding</keyword>
<name>A0ABZ3IQD0_9FIRM</name>
<evidence type="ECO:0000259" key="4">
    <source>
        <dbReference type="PROSITE" id="PS50987"/>
    </source>
</evidence>
<dbReference type="InterPro" id="IPR036390">
    <property type="entry name" value="WH_DNA-bd_sf"/>
</dbReference>
<keyword evidence="1" id="KW-0805">Transcription regulation</keyword>
<proteinExistence type="predicted"/>
<dbReference type="NCBIfam" id="NF033788">
    <property type="entry name" value="HTH_metalloreg"/>
    <property type="match status" value="1"/>
</dbReference>
<protein>
    <submittedName>
        <fullName evidence="5">HTH-type transcriptional regulator</fullName>
    </submittedName>
</protein>
<dbReference type="CDD" id="cd00090">
    <property type="entry name" value="HTH_ARSR"/>
    <property type="match status" value="1"/>
</dbReference>
<sequence>MAEDIVVKLTADFFKTLAHPVRLRILRTLEQGERCVCEIIEELDIEQSNLSQHLSNLKKQGIIDSRKDGQKVIYRIVYHSVLEIVSAAEKTLSEQIGASQSILKFLK</sequence>
<reference evidence="5" key="1">
    <citation type="submission" date="2024-05" db="EMBL/GenBank/DDBJ databases">
        <title>Isolation and characterization of Sporomusa carbonis sp. nov., a carboxydotrophic hydrogenogen in the genus of Sporomusa isolated from a charcoal burning pile.</title>
        <authorList>
            <person name="Boeer T."/>
            <person name="Rosenbaum F."/>
            <person name="Eysell L."/>
            <person name="Mueller V."/>
            <person name="Daniel R."/>
            <person name="Poehlein A."/>
        </authorList>
    </citation>
    <scope>NUCLEOTIDE SEQUENCE [LARGE SCALE GENOMIC DNA]</scope>
    <source>
        <strain evidence="5">DSM 10669</strain>
    </source>
</reference>
<dbReference type="PANTHER" id="PTHR43132">
    <property type="entry name" value="ARSENICAL RESISTANCE OPERON REPRESSOR ARSR-RELATED"/>
    <property type="match status" value="1"/>
</dbReference>